<dbReference type="SUPFAM" id="SSF49299">
    <property type="entry name" value="PKD domain"/>
    <property type="match status" value="1"/>
</dbReference>
<accession>F6FTN9</accession>
<dbReference type="InterPro" id="IPR000601">
    <property type="entry name" value="PKD_dom"/>
</dbReference>
<sequence>MLLTAIAVAATVQAGLALSPGSCGDNFFCEAKDSTVNVGATLKEQHELVSSSSGSQPSDTVYWRATAALCLLTDLAGFVTELAASCTEGEQLAFADVQCDDGFALGALFRAQRLPSGNLSDPELVAEGTCVTPADLAAEAAREFATLPITPSPLHVQPPDGWTLINVETVTYTEDAAQDFETTLLGVPVVIRALPDEFAWDYGDGTTTVTEHPGAPYPANTVGHTYTAPGEVSISLTTTWRGQFQIAGTATWTDVPGTATTTTSTGPITVHEARTRLVEDPAG</sequence>
<proteinExistence type="predicted"/>
<protein>
    <recommendedName>
        <fullName evidence="1">PKD domain-containing protein</fullName>
    </recommendedName>
</protein>
<dbReference type="AlphaFoldDB" id="F6FTN9"/>
<evidence type="ECO:0000313" key="3">
    <source>
        <dbReference type="Proteomes" id="UP000009236"/>
    </source>
</evidence>
<reference evidence="2 3" key="1">
    <citation type="submission" date="2011-05" db="EMBL/GenBank/DDBJ databases">
        <title>Complete sequence of Isoptericola variabilis 225.</title>
        <authorList>
            <consortium name="US DOE Joint Genome Institute"/>
            <person name="Lucas S."/>
            <person name="Han J."/>
            <person name="Lapidus A."/>
            <person name="Cheng J.-F."/>
            <person name="Goodwin L."/>
            <person name="Pitluck S."/>
            <person name="Peters L."/>
            <person name="Mikhailova N."/>
            <person name="Zeytun A."/>
            <person name="Han C."/>
            <person name="Tapia R."/>
            <person name="Land M."/>
            <person name="Hauser L."/>
            <person name="Kyrpides N."/>
            <person name="Ivanova N."/>
            <person name="Pagani I."/>
            <person name="Siebers A."/>
            <person name="Allgaier M."/>
            <person name="Thelen M."/>
            <person name="Hugenholtz P."/>
            <person name="Gladden J."/>
            <person name="Woyke T."/>
        </authorList>
    </citation>
    <scope>NUCLEOTIDE SEQUENCE [LARGE SCALE GENOMIC DNA]</scope>
    <source>
        <strain evidence="3">225</strain>
    </source>
</reference>
<evidence type="ECO:0000259" key="1">
    <source>
        <dbReference type="PROSITE" id="PS50093"/>
    </source>
</evidence>
<dbReference type="InterPro" id="IPR035986">
    <property type="entry name" value="PKD_dom_sf"/>
</dbReference>
<dbReference type="eggNOG" id="ENOG5032C23">
    <property type="taxonomic scope" value="Bacteria"/>
</dbReference>
<keyword evidence="3" id="KW-1185">Reference proteome</keyword>
<dbReference type="KEGG" id="iva:Isova_1401"/>
<dbReference type="CDD" id="cd00146">
    <property type="entry name" value="PKD"/>
    <property type="match status" value="1"/>
</dbReference>
<dbReference type="Proteomes" id="UP000009236">
    <property type="component" value="Chromosome"/>
</dbReference>
<feature type="domain" description="PKD" evidence="1">
    <location>
        <begin position="195"/>
        <end position="239"/>
    </location>
</feature>
<name>F6FTN9_ISOV2</name>
<evidence type="ECO:0000313" key="2">
    <source>
        <dbReference type="EMBL" id="AEG44166.1"/>
    </source>
</evidence>
<dbReference type="PROSITE" id="PS50093">
    <property type="entry name" value="PKD"/>
    <property type="match status" value="1"/>
</dbReference>
<dbReference type="Gene3D" id="2.60.40.10">
    <property type="entry name" value="Immunoglobulins"/>
    <property type="match status" value="1"/>
</dbReference>
<dbReference type="EMBL" id="CP002810">
    <property type="protein sequence ID" value="AEG44166.1"/>
    <property type="molecule type" value="Genomic_DNA"/>
</dbReference>
<dbReference type="GO" id="GO:0005975">
    <property type="term" value="P:carbohydrate metabolic process"/>
    <property type="evidence" value="ECO:0007669"/>
    <property type="project" value="UniProtKB-ARBA"/>
</dbReference>
<dbReference type="InterPro" id="IPR013783">
    <property type="entry name" value="Ig-like_fold"/>
</dbReference>
<dbReference type="HOGENOM" id="CLU_959609_0_0_11"/>
<dbReference type="STRING" id="743718.Isova_1401"/>
<organism evidence="3">
    <name type="scientific">Isoptericola variabilis (strain 225)</name>
    <dbReference type="NCBI Taxonomy" id="743718"/>
    <lineage>
        <taxon>Bacteria</taxon>
        <taxon>Bacillati</taxon>
        <taxon>Actinomycetota</taxon>
        <taxon>Actinomycetes</taxon>
        <taxon>Micrococcales</taxon>
        <taxon>Promicromonosporaceae</taxon>
        <taxon>Isoptericola</taxon>
    </lineage>
</organism>
<gene>
    <name evidence="2" type="ordered locus">Isova_1401</name>
</gene>